<reference evidence="1 2" key="1">
    <citation type="submission" date="2021-01" db="EMBL/GenBank/DDBJ databases">
        <title>Whole genome shotgun sequence of Verrucosispora gifhornensis NBRC 16317.</title>
        <authorList>
            <person name="Komaki H."/>
            <person name="Tamura T."/>
        </authorList>
    </citation>
    <scope>NUCLEOTIDE SEQUENCE [LARGE SCALE GENOMIC DNA]</scope>
    <source>
        <strain evidence="1 2">NBRC 16317</strain>
    </source>
</reference>
<dbReference type="EMBL" id="BOPA01000027">
    <property type="protein sequence ID" value="GIJ17313.1"/>
    <property type="molecule type" value="Genomic_DNA"/>
</dbReference>
<sequence length="92" mass="10104">MITGYDTVLVTSAPVDAGIRGMLDDLHGRWPNMVVALGGEQVGPFLPWRSTRTQVPAGAGEVYVARDTQMERRWDDVGYSLMEQAEGPFAVH</sequence>
<accession>A0ABQ4IHW7</accession>
<dbReference type="Proteomes" id="UP000647860">
    <property type="component" value="Unassembled WGS sequence"/>
</dbReference>
<evidence type="ECO:0000313" key="1">
    <source>
        <dbReference type="EMBL" id="GIJ17313.1"/>
    </source>
</evidence>
<dbReference type="RefSeq" id="WP_204291999.1">
    <property type="nucleotide sequence ID" value="NZ_BAAAGZ010000018.1"/>
</dbReference>
<comment type="caution">
    <text evidence="1">The sequence shown here is derived from an EMBL/GenBank/DDBJ whole genome shotgun (WGS) entry which is preliminary data.</text>
</comment>
<name>A0ABQ4IHW7_9ACTN</name>
<protein>
    <submittedName>
        <fullName evidence="1">Uncharacterized protein</fullName>
    </submittedName>
</protein>
<proteinExistence type="predicted"/>
<organism evidence="1 2">
    <name type="scientific">Micromonospora gifhornensis</name>
    <dbReference type="NCBI Taxonomy" id="84594"/>
    <lineage>
        <taxon>Bacteria</taxon>
        <taxon>Bacillati</taxon>
        <taxon>Actinomycetota</taxon>
        <taxon>Actinomycetes</taxon>
        <taxon>Micromonosporales</taxon>
        <taxon>Micromonosporaceae</taxon>
        <taxon>Micromonospora</taxon>
    </lineage>
</organism>
<gene>
    <name evidence="1" type="ORF">Vgi01_39970</name>
</gene>
<evidence type="ECO:0000313" key="2">
    <source>
        <dbReference type="Proteomes" id="UP000647860"/>
    </source>
</evidence>
<keyword evidence="2" id="KW-1185">Reference proteome</keyword>